<dbReference type="RefSeq" id="WP_014706158.1">
    <property type="nucleotide sequence ID" value="NC_017857.3"/>
</dbReference>
<dbReference type="SUPFAM" id="SSF53335">
    <property type="entry name" value="S-adenosyl-L-methionine-dependent methyltransferases"/>
    <property type="match status" value="1"/>
</dbReference>
<dbReference type="InterPro" id="IPR029063">
    <property type="entry name" value="SAM-dependent_MTases_sf"/>
</dbReference>
<protein>
    <recommendedName>
        <fullName evidence="7">Protein-L-isoaspartate O-methyltransferase</fullName>
        <ecNumber evidence="7">2.1.1.77</ecNumber>
    </recommendedName>
    <alternativeName>
        <fullName evidence="7">L-isoaspartyl protein carboxyl methyltransferase</fullName>
    </alternativeName>
    <alternativeName>
        <fullName evidence="7">Protein L-isoaspartyl methyltransferase</fullName>
    </alternativeName>
    <alternativeName>
        <fullName evidence="7">Protein-beta-aspartate methyltransferase</fullName>
        <shortName evidence="7">PIMT</shortName>
    </alternativeName>
</protein>
<evidence type="ECO:0000256" key="5">
    <source>
        <dbReference type="ARBA" id="ARBA00022679"/>
    </source>
</evidence>
<dbReference type="PANTHER" id="PTHR11579">
    <property type="entry name" value="PROTEIN-L-ISOASPARTATE O-METHYLTRANSFERASE"/>
    <property type="match status" value="1"/>
</dbReference>
<evidence type="ECO:0000313" key="8">
    <source>
        <dbReference type="EMBL" id="AFI83783.1"/>
    </source>
</evidence>
<dbReference type="EMBL" id="CP003390">
    <property type="protein sequence ID" value="AFI83783.1"/>
    <property type="molecule type" value="Genomic_DNA"/>
</dbReference>
<feature type="active site" evidence="7">
    <location>
        <position position="101"/>
    </location>
</feature>
<dbReference type="AlphaFoldDB" id="I1XHB4"/>
<dbReference type="STRING" id="754476.Q7A_941"/>
<dbReference type="Pfam" id="PF01135">
    <property type="entry name" value="PCMT"/>
    <property type="match status" value="1"/>
</dbReference>
<accession>I1XHB4</accession>
<dbReference type="GO" id="GO:0004719">
    <property type="term" value="F:protein-L-isoaspartate (D-aspartate) O-methyltransferase activity"/>
    <property type="evidence" value="ECO:0007669"/>
    <property type="project" value="UniProtKB-UniRule"/>
</dbReference>
<dbReference type="HAMAP" id="MF_00090">
    <property type="entry name" value="PIMT"/>
    <property type="match status" value="1"/>
</dbReference>
<dbReference type="Proteomes" id="UP000009144">
    <property type="component" value="Chromosome"/>
</dbReference>
<evidence type="ECO:0000256" key="6">
    <source>
        <dbReference type="ARBA" id="ARBA00022691"/>
    </source>
</evidence>
<evidence type="ECO:0000256" key="7">
    <source>
        <dbReference type="HAMAP-Rule" id="MF_00090"/>
    </source>
</evidence>
<evidence type="ECO:0000256" key="1">
    <source>
        <dbReference type="ARBA" id="ARBA00004496"/>
    </source>
</evidence>
<dbReference type="PROSITE" id="PS01279">
    <property type="entry name" value="PCMT"/>
    <property type="match status" value="1"/>
</dbReference>
<proteinExistence type="inferred from homology"/>
<keyword evidence="4 7" id="KW-0489">Methyltransferase</keyword>
<dbReference type="NCBIfam" id="TIGR00080">
    <property type="entry name" value="pimt"/>
    <property type="match status" value="1"/>
</dbReference>
<evidence type="ECO:0000256" key="2">
    <source>
        <dbReference type="ARBA" id="ARBA00005369"/>
    </source>
</evidence>
<organism evidence="8 9">
    <name type="scientific">Methylophaga nitratireducenticrescens</name>
    <dbReference type="NCBI Taxonomy" id="754476"/>
    <lineage>
        <taxon>Bacteria</taxon>
        <taxon>Pseudomonadati</taxon>
        <taxon>Pseudomonadota</taxon>
        <taxon>Gammaproteobacteria</taxon>
        <taxon>Thiotrichales</taxon>
        <taxon>Piscirickettsiaceae</taxon>
        <taxon>Methylophaga</taxon>
    </lineage>
</organism>
<comment type="function">
    <text evidence="7">Catalyzes the methyl esterification of L-isoaspartyl residues in peptides and proteins that result from spontaneous decomposition of normal L-aspartyl and L-asparaginyl residues. It plays a role in the repair and/or degradation of damaged proteins.</text>
</comment>
<dbReference type="KEGG" id="mej:Q7A_941"/>
<dbReference type="InterPro" id="IPR000682">
    <property type="entry name" value="PCMT"/>
</dbReference>
<dbReference type="HOGENOM" id="CLU_055432_2_0_6"/>
<evidence type="ECO:0000256" key="3">
    <source>
        <dbReference type="ARBA" id="ARBA00022490"/>
    </source>
</evidence>
<dbReference type="GO" id="GO:0005737">
    <property type="term" value="C:cytoplasm"/>
    <property type="evidence" value="ECO:0007669"/>
    <property type="project" value="UniProtKB-SubCell"/>
</dbReference>
<comment type="subcellular location">
    <subcellularLocation>
        <location evidence="1 7">Cytoplasm</location>
    </subcellularLocation>
</comment>
<reference evidence="8 9" key="1">
    <citation type="journal article" date="2012" name="J. Bacteriol.">
        <title>Complete genome sequences of Methylophaga sp. strain JAM1 and Methylophaga sp. strain JAM7.</title>
        <authorList>
            <person name="Villeneuve C."/>
            <person name="Martineau C."/>
            <person name="Mauffrey F."/>
            <person name="Villemur R."/>
        </authorList>
    </citation>
    <scope>NUCLEOTIDE SEQUENCE [LARGE SCALE GENOMIC DNA]</scope>
    <source>
        <strain evidence="8 9">JAM1</strain>
    </source>
</reference>
<dbReference type="EC" id="2.1.1.77" evidence="7"/>
<gene>
    <name evidence="7" type="primary">pcm</name>
    <name evidence="8" type="ordered locus">Q7A_941</name>
</gene>
<dbReference type="GO" id="GO:0030091">
    <property type="term" value="P:protein repair"/>
    <property type="evidence" value="ECO:0007669"/>
    <property type="project" value="UniProtKB-UniRule"/>
</dbReference>
<comment type="catalytic activity">
    <reaction evidence="7">
        <text>[protein]-L-isoaspartate + S-adenosyl-L-methionine = [protein]-L-isoaspartate alpha-methyl ester + S-adenosyl-L-homocysteine</text>
        <dbReference type="Rhea" id="RHEA:12705"/>
        <dbReference type="Rhea" id="RHEA-COMP:12143"/>
        <dbReference type="Rhea" id="RHEA-COMP:12144"/>
        <dbReference type="ChEBI" id="CHEBI:57856"/>
        <dbReference type="ChEBI" id="CHEBI:59789"/>
        <dbReference type="ChEBI" id="CHEBI:90596"/>
        <dbReference type="ChEBI" id="CHEBI:90598"/>
        <dbReference type="EC" id="2.1.1.77"/>
    </reaction>
</comment>
<keyword evidence="3 7" id="KW-0963">Cytoplasm</keyword>
<reference evidence="8 9" key="2">
    <citation type="journal article" date="2013" name="Int. J. Syst. Evol. Microbiol.">
        <title>Methylophaga nitratireducenticrescens sp. nov. and Methylophaga frappieri sp. nov., isolated from the biofilm of the methanol-fed denitrification system treating the seawater at the Montreal Biodome.</title>
        <authorList>
            <person name="Villeneuve C."/>
            <person name="Martineau C."/>
            <person name="Mauffrey F."/>
            <person name="Villemur R."/>
        </authorList>
    </citation>
    <scope>NUCLEOTIDE SEQUENCE [LARGE SCALE GENOMIC DNA]</scope>
    <source>
        <strain evidence="8 9">JAM1</strain>
    </source>
</reference>
<dbReference type="NCBIfam" id="NF001453">
    <property type="entry name" value="PRK00312.1"/>
    <property type="match status" value="1"/>
</dbReference>
<keyword evidence="9" id="KW-1185">Reference proteome</keyword>
<sequence length="251" mass="27743">MNMGYISSTATGILLLILWSIGLSPNLVLAADDFQQQREGLIEQIRDDVRTSSVVLGKSRLDDNVLKAMATVPRHEFVPEKHRHQSYRNRPLPIGYGQTISQPAIVAMMTDLLQLESTDKALEIGTGSGYQAAILAELVEQVFSIEIVPELAERAAVDLERTGYLNVTTREGDGYFGWEEEAPFDAIIVTAASDHIPPPLLKQLKPGGRMVIPVGSRFMVQHLVLVTKDADDNIVTEQLLPVRFVPLTSQR</sequence>
<evidence type="ECO:0000256" key="4">
    <source>
        <dbReference type="ARBA" id="ARBA00022603"/>
    </source>
</evidence>
<dbReference type="GO" id="GO:0032259">
    <property type="term" value="P:methylation"/>
    <property type="evidence" value="ECO:0007669"/>
    <property type="project" value="UniProtKB-KW"/>
</dbReference>
<dbReference type="FunFam" id="3.40.50.150:FF:000010">
    <property type="entry name" value="Protein-L-isoaspartate O-methyltransferase"/>
    <property type="match status" value="1"/>
</dbReference>
<dbReference type="PANTHER" id="PTHR11579:SF0">
    <property type="entry name" value="PROTEIN-L-ISOASPARTATE(D-ASPARTATE) O-METHYLTRANSFERASE"/>
    <property type="match status" value="1"/>
</dbReference>
<keyword evidence="6 7" id="KW-0949">S-adenosyl-L-methionine</keyword>
<dbReference type="eggNOG" id="COG2518">
    <property type="taxonomic scope" value="Bacteria"/>
</dbReference>
<dbReference type="PATRIC" id="fig|754476.3.peg.928"/>
<dbReference type="CDD" id="cd02440">
    <property type="entry name" value="AdoMet_MTases"/>
    <property type="match status" value="1"/>
</dbReference>
<name>I1XHB4_METNJ</name>
<dbReference type="Gene3D" id="3.40.50.150">
    <property type="entry name" value="Vaccinia Virus protein VP39"/>
    <property type="match status" value="1"/>
</dbReference>
<comment type="similarity">
    <text evidence="2 7">Belongs to the methyltransferase superfamily. L-isoaspartyl/D-aspartyl protein methyltransferase family.</text>
</comment>
<keyword evidence="5 7" id="KW-0808">Transferase</keyword>
<evidence type="ECO:0000313" key="9">
    <source>
        <dbReference type="Proteomes" id="UP000009144"/>
    </source>
</evidence>